<dbReference type="EMBL" id="CM042882">
    <property type="protein sequence ID" value="KAI4379929.1"/>
    <property type="molecule type" value="Genomic_DNA"/>
</dbReference>
<gene>
    <name evidence="1" type="ORF">MLD38_006165</name>
</gene>
<name>A0ACB9RM40_9MYRT</name>
<protein>
    <submittedName>
        <fullName evidence="1">Uncharacterized protein</fullName>
    </submittedName>
</protein>
<evidence type="ECO:0000313" key="1">
    <source>
        <dbReference type="EMBL" id="KAI4379929.1"/>
    </source>
</evidence>
<accession>A0ACB9RM40</accession>
<keyword evidence="2" id="KW-1185">Reference proteome</keyword>
<comment type="caution">
    <text evidence="1">The sequence shown here is derived from an EMBL/GenBank/DDBJ whole genome shotgun (WGS) entry which is preliminary data.</text>
</comment>
<evidence type="ECO:0000313" key="2">
    <source>
        <dbReference type="Proteomes" id="UP001057402"/>
    </source>
</evidence>
<organism evidence="1 2">
    <name type="scientific">Melastoma candidum</name>
    <dbReference type="NCBI Taxonomy" id="119954"/>
    <lineage>
        <taxon>Eukaryota</taxon>
        <taxon>Viridiplantae</taxon>
        <taxon>Streptophyta</taxon>
        <taxon>Embryophyta</taxon>
        <taxon>Tracheophyta</taxon>
        <taxon>Spermatophyta</taxon>
        <taxon>Magnoliopsida</taxon>
        <taxon>eudicotyledons</taxon>
        <taxon>Gunneridae</taxon>
        <taxon>Pentapetalae</taxon>
        <taxon>rosids</taxon>
        <taxon>malvids</taxon>
        <taxon>Myrtales</taxon>
        <taxon>Melastomataceae</taxon>
        <taxon>Melastomatoideae</taxon>
        <taxon>Melastomateae</taxon>
        <taxon>Melastoma</taxon>
    </lineage>
</organism>
<sequence>MTKAILFWVCQRRGQTDDFTQPYFEAKSSKDGAWYDVDMFLAHRFIIDGDVERRDMARYYDACILEIQRRVHDIRGCRCLFLIRYDQDNSDTREGSTEEIMLETVVGFLLRSVSGAVMKD</sequence>
<dbReference type="Proteomes" id="UP001057402">
    <property type="component" value="Chromosome 3"/>
</dbReference>
<reference evidence="2" key="1">
    <citation type="journal article" date="2023" name="Front. Plant Sci.">
        <title>Chromosomal-level genome assembly of Melastoma candidum provides insights into trichome evolution.</title>
        <authorList>
            <person name="Zhong Y."/>
            <person name="Wu W."/>
            <person name="Sun C."/>
            <person name="Zou P."/>
            <person name="Liu Y."/>
            <person name="Dai S."/>
            <person name="Zhou R."/>
        </authorList>
    </citation>
    <scope>NUCLEOTIDE SEQUENCE [LARGE SCALE GENOMIC DNA]</scope>
</reference>
<proteinExistence type="predicted"/>